<sequence>MMRNYSLTNIVTIITKILHIIIIDFTGYSTCQNDVVMLSPCQPCDRCQPFLTCANATWIIGRGIPTQLFVNTSLICVVDTTTNCFDECRRQTGCLSFSFRMPTSMICSLYKSNITPNNLAMAGDPFWYGTMTCCDNIDVTLFVLRPCTPSVGWPTNTTGCNSFKWLSGLGSPDPIISKLYASRAISNTSSCFNECQLDKGCSSYSFSTRLPGVCSFYSNELTQSSILVSTTAITTTTTNNNNNNNTNTTTTNITATNITVSSITNITAIVFATRRCCGKFVLNS</sequence>
<reference evidence="3" key="2">
    <citation type="submission" date="2023-11" db="UniProtKB">
        <authorList>
            <consortium name="WormBaseParasite"/>
        </authorList>
    </citation>
    <scope>IDENTIFICATION</scope>
</reference>
<accession>A0AA85K903</accession>
<protein>
    <recommendedName>
        <fullName evidence="1">Apple domain-containing protein</fullName>
    </recommendedName>
</protein>
<feature type="domain" description="Apple" evidence="1">
    <location>
        <begin position="53"/>
        <end position="133"/>
    </location>
</feature>
<organism evidence="2 3">
    <name type="scientific">Trichobilharzia regenti</name>
    <name type="common">Nasal bird schistosome</name>
    <dbReference type="NCBI Taxonomy" id="157069"/>
    <lineage>
        <taxon>Eukaryota</taxon>
        <taxon>Metazoa</taxon>
        <taxon>Spiralia</taxon>
        <taxon>Lophotrochozoa</taxon>
        <taxon>Platyhelminthes</taxon>
        <taxon>Trematoda</taxon>
        <taxon>Digenea</taxon>
        <taxon>Strigeidida</taxon>
        <taxon>Schistosomatoidea</taxon>
        <taxon>Schistosomatidae</taxon>
        <taxon>Trichobilharzia</taxon>
    </lineage>
</organism>
<dbReference type="Pfam" id="PF00024">
    <property type="entry name" value="PAN_1"/>
    <property type="match status" value="1"/>
</dbReference>
<keyword evidence="2" id="KW-1185">Reference proteome</keyword>
<dbReference type="WBParaSite" id="TREG1_78400.1">
    <property type="protein sequence ID" value="TREG1_78400.1"/>
    <property type="gene ID" value="TREG1_78400"/>
</dbReference>
<evidence type="ECO:0000313" key="3">
    <source>
        <dbReference type="WBParaSite" id="TREG1_78400.1"/>
    </source>
</evidence>
<dbReference type="PROSITE" id="PS50948">
    <property type="entry name" value="PAN"/>
    <property type="match status" value="2"/>
</dbReference>
<evidence type="ECO:0000259" key="1">
    <source>
        <dbReference type="PROSITE" id="PS50948"/>
    </source>
</evidence>
<dbReference type="InterPro" id="IPR003609">
    <property type="entry name" value="Pan_app"/>
</dbReference>
<dbReference type="Proteomes" id="UP000050795">
    <property type="component" value="Unassembled WGS sequence"/>
</dbReference>
<dbReference type="AlphaFoldDB" id="A0AA85K903"/>
<feature type="domain" description="Apple" evidence="1">
    <location>
        <begin position="160"/>
        <end position="240"/>
    </location>
</feature>
<evidence type="ECO:0000313" key="2">
    <source>
        <dbReference type="Proteomes" id="UP000050795"/>
    </source>
</evidence>
<reference evidence="2" key="1">
    <citation type="submission" date="2022-06" db="EMBL/GenBank/DDBJ databases">
        <authorList>
            <person name="Berger JAMES D."/>
            <person name="Berger JAMES D."/>
        </authorList>
    </citation>
    <scope>NUCLEOTIDE SEQUENCE [LARGE SCALE GENOMIC DNA]</scope>
</reference>
<proteinExistence type="predicted"/>
<name>A0AA85K903_TRIRE</name>